<feature type="domain" description="Polymerase nucleotidyl transferase" evidence="10">
    <location>
        <begin position="23"/>
        <end position="88"/>
    </location>
</feature>
<comment type="cofactor">
    <cofactor evidence="1">
        <name>Mg(2+)</name>
        <dbReference type="ChEBI" id="CHEBI:18420"/>
    </cofactor>
</comment>
<evidence type="ECO:0000256" key="1">
    <source>
        <dbReference type="ARBA" id="ARBA00001946"/>
    </source>
</evidence>
<organism evidence="11 12">
    <name type="scientific">Leptolyngbya cf. ectocarpi LEGE 11479</name>
    <dbReference type="NCBI Taxonomy" id="1828722"/>
    <lineage>
        <taxon>Bacteria</taxon>
        <taxon>Bacillati</taxon>
        <taxon>Cyanobacteriota</taxon>
        <taxon>Cyanophyceae</taxon>
        <taxon>Leptolyngbyales</taxon>
        <taxon>Leptolyngbyaceae</taxon>
        <taxon>Leptolyngbya group</taxon>
        <taxon>Leptolyngbya</taxon>
    </lineage>
</organism>
<accession>A0A928ZWL0</accession>
<evidence type="ECO:0000256" key="4">
    <source>
        <dbReference type="ARBA" id="ARBA00022695"/>
    </source>
</evidence>
<comment type="similarity">
    <text evidence="9">Belongs to the MntA antitoxin family.</text>
</comment>
<keyword evidence="6" id="KW-0547">Nucleotide-binding</keyword>
<evidence type="ECO:0000313" key="11">
    <source>
        <dbReference type="EMBL" id="MBE9068809.1"/>
    </source>
</evidence>
<dbReference type="Pfam" id="PF01909">
    <property type="entry name" value="NTP_transf_2"/>
    <property type="match status" value="1"/>
</dbReference>
<dbReference type="Proteomes" id="UP000615026">
    <property type="component" value="Unassembled WGS sequence"/>
</dbReference>
<dbReference type="InterPro" id="IPR002934">
    <property type="entry name" value="Polymerase_NTP_transf_dom"/>
</dbReference>
<dbReference type="CDD" id="cd05403">
    <property type="entry name" value="NT_KNTase_like"/>
    <property type="match status" value="1"/>
</dbReference>
<dbReference type="RefSeq" id="WP_193994742.1">
    <property type="nucleotide sequence ID" value="NZ_JADEXP010000204.1"/>
</dbReference>
<dbReference type="PANTHER" id="PTHR33571:SF12">
    <property type="entry name" value="BSL3053 PROTEIN"/>
    <property type="match status" value="1"/>
</dbReference>
<reference evidence="11" key="1">
    <citation type="submission" date="2020-10" db="EMBL/GenBank/DDBJ databases">
        <authorList>
            <person name="Castelo-Branco R."/>
            <person name="Eusebio N."/>
            <person name="Adriana R."/>
            <person name="Vieira A."/>
            <person name="Brugerolle De Fraissinette N."/>
            <person name="Rezende De Castro R."/>
            <person name="Schneider M.P."/>
            <person name="Vasconcelos V."/>
            <person name="Leao P.N."/>
        </authorList>
    </citation>
    <scope>NUCLEOTIDE SEQUENCE</scope>
    <source>
        <strain evidence="11">LEGE 11479</strain>
    </source>
</reference>
<keyword evidence="7" id="KW-0067">ATP-binding</keyword>
<evidence type="ECO:0000256" key="2">
    <source>
        <dbReference type="ARBA" id="ARBA00022649"/>
    </source>
</evidence>
<proteinExistence type="inferred from homology"/>
<sequence>MTLLDHLREQREEIVDIAANHGAFNVRVFGSVARGEETLDSDIDFLVSYDPQAVTPWFPGGLLMDLQDLLGRKIDILTDYGISELIQERVLAEAKPL</sequence>
<dbReference type="GO" id="GO:0005524">
    <property type="term" value="F:ATP binding"/>
    <property type="evidence" value="ECO:0007669"/>
    <property type="project" value="UniProtKB-KW"/>
</dbReference>
<evidence type="ECO:0000256" key="3">
    <source>
        <dbReference type="ARBA" id="ARBA00022679"/>
    </source>
</evidence>
<dbReference type="PANTHER" id="PTHR33571">
    <property type="entry name" value="SSL8005 PROTEIN"/>
    <property type="match status" value="1"/>
</dbReference>
<dbReference type="SUPFAM" id="SSF81301">
    <property type="entry name" value="Nucleotidyltransferase"/>
    <property type="match status" value="1"/>
</dbReference>
<keyword evidence="5" id="KW-0479">Metal-binding</keyword>
<evidence type="ECO:0000256" key="7">
    <source>
        <dbReference type="ARBA" id="ARBA00022840"/>
    </source>
</evidence>
<evidence type="ECO:0000313" key="12">
    <source>
        <dbReference type="Proteomes" id="UP000615026"/>
    </source>
</evidence>
<evidence type="ECO:0000256" key="8">
    <source>
        <dbReference type="ARBA" id="ARBA00022842"/>
    </source>
</evidence>
<keyword evidence="2" id="KW-1277">Toxin-antitoxin system</keyword>
<keyword evidence="8" id="KW-0460">Magnesium</keyword>
<gene>
    <name evidence="11" type="ORF">IQ260_19375</name>
</gene>
<evidence type="ECO:0000256" key="6">
    <source>
        <dbReference type="ARBA" id="ARBA00022741"/>
    </source>
</evidence>
<keyword evidence="4" id="KW-0548">Nucleotidyltransferase</keyword>
<dbReference type="InterPro" id="IPR052038">
    <property type="entry name" value="Type-VII_TA_antitoxin"/>
</dbReference>
<evidence type="ECO:0000259" key="10">
    <source>
        <dbReference type="Pfam" id="PF01909"/>
    </source>
</evidence>
<evidence type="ECO:0000256" key="5">
    <source>
        <dbReference type="ARBA" id="ARBA00022723"/>
    </source>
</evidence>
<dbReference type="AlphaFoldDB" id="A0A928ZWL0"/>
<dbReference type="Gene3D" id="3.30.460.10">
    <property type="entry name" value="Beta Polymerase, domain 2"/>
    <property type="match status" value="1"/>
</dbReference>
<evidence type="ECO:0000256" key="9">
    <source>
        <dbReference type="ARBA" id="ARBA00038276"/>
    </source>
</evidence>
<keyword evidence="3" id="KW-0808">Transferase</keyword>
<dbReference type="EMBL" id="JADEXP010000204">
    <property type="protein sequence ID" value="MBE9068809.1"/>
    <property type="molecule type" value="Genomic_DNA"/>
</dbReference>
<name>A0A928ZWL0_LEPEC</name>
<dbReference type="InterPro" id="IPR043519">
    <property type="entry name" value="NT_sf"/>
</dbReference>
<keyword evidence="12" id="KW-1185">Reference proteome</keyword>
<dbReference type="GO" id="GO:0016779">
    <property type="term" value="F:nucleotidyltransferase activity"/>
    <property type="evidence" value="ECO:0007669"/>
    <property type="project" value="UniProtKB-KW"/>
</dbReference>
<comment type="caution">
    <text evidence="11">The sequence shown here is derived from an EMBL/GenBank/DDBJ whole genome shotgun (WGS) entry which is preliminary data.</text>
</comment>
<protein>
    <submittedName>
        <fullName evidence="11">Nucleotidyltransferase domain-containing protein</fullName>
    </submittedName>
</protein>
<dbReference type="GO" id="GO:0046872">
    <property type="term" value="F:metal ion binding"/>
    <property type="evidence" value="ECO:0007669"/>
    <property type="project" value="UniProtKB-KW"/>
</dbReference>